<dbReference type="STRING" id="415425.SAMN05444363_2430"/>
<dbReference type="EMBL" id="FQZI01000004">
    <property type="protein sequence ID" value="SHJ03097.1"/>
    <property type="molecule type" value="Genomic_DNA"/>
</dbReference>
<reference evidence="4" key="1">
    <citation type="submission" date="2016-11" db="EMBL/GenBank/DDBJ databases">
        <authorList>
            <person name="Varghese N."/>
            <person name="Submissions S."/>
        </authorList>
    </citation>
    <scope>NUCLEOTIDE SEQUENCE [LARGE SCALE GENOMIC DNA]</scope>
    <source>
        <strain evidence="4">DSM 18829</strain>
    </source>
</reference>
<dbReference type="NCBIfam" id="TIGR04183">
    <property type="entry name" value="Por_Secre_tail"/>
    <property type="match status" value="1"/>
</dbReference>
<dbReference type="Pfam" id="PF18962">
    <property type="entry name" value="Por_Secre_tail"/>
    <property type="match status" value="1"/>
</dbReference>
<accession>A0A1M6FZL5</accession>
<evidence type="ECO:0000259" key="2">
    <source>
        <dbReference type="Pfam" id="PF18962"/>
    </source>
</evidence>
<organism evidence="3 4">
    <name type="scientific">Flavobacterium terrae</name>
    <dbReference type="NCBI Taxonomy" id="415425"/>
    <lineage>
        <taxon>Bacteria</taxon>
        <taxon>Pseudomonadati</taxon>
        <taxon>Bacteroidota</taxon>
        <taxon>Flavobacteriia</taxon>
        <taxon>Flavobacteriales</taxon>
        <taxon>Flavobacteriaceae</taxon>
        <taxon>Flavobacterium</taxon>
    </lineage>
</organism>
<name>A0A1M6FZL5_9FLAO</name>
<gene>
    <name evidence="3" type="ORF">SAMN05444363_2430</name>
</gene>
<dbReference type="AlphaFoldDB" id="A0A1M6FZL5"/>
<dbReference type="InterPro" id="IPR026444">
    <property type="entry name" value="Secre_tail"/>
</dbReference>
<keyword evidence="4" id="KW-1185">Reference proteome</keyword>
<dbReference type="PANTHER" id="PTHR35580:SF1">
    <property type="entry name" value="PHYTASE-LIKE DOMAIN-CONTAINING PROTEIN"/>
    <property type="match status" value="1"/>
</dbReference>
<feature type="domain" description="Secretion system C-terminal sorting" evidence="2">
    <location>
        <begin position="505"/>
        <end position="573"/>
    </location>
</feature>
<dbReference type="PANTHER" id="PTHR35580">
    <property type="entry name" value="CELL SURFACE GLYCOPROTEIN (S-LAYER PROTEIN)-LIKE PROTEIN"/>
    <property type="match status" value="1"/>
</dbReference>
<dbReference type="InterPro" id="IPR052918">
    <property type="entry name" value="Motility_Chemotaxis_Reg"/>
</dbReference>
<protein>
    <submittedName>
        <fullName evidence="3">Por secretion system C-terminal sorting domain-containing protein</fullName>
    </submittedName>
</protein>
<evidence type="ECO:0000256" key="1">
    <source>
        <dbReference type="ARBA" id="ARBA00022729"/>
    </source>
</evidence>
<dbReference type="Proteomes" id="UP000184488">
    <property type="component" value="Unassembled WGS sequence"/>
</dbReference>
<evidence type="ECO:0000313" key="3">
    <source>
        <dbReference type="EMBL" id="SHJ03097.1"/>
    </source>
</evidence>
<evidence type="ECO:0000313" key="4">
    <source>
        <dbReference type="Proteomes" id="UP000184488"/>
    </source>
</evidence>
<keyword evidence="1" id="KW-0732">Signal</keyword>
<proteinExistence type="predicted"/>
<sequence length="575" mass="61610">MIMGNKLLFLILLVFVEVNAQTPNYEWGKMIGNNQNLYVYDNATDANGNVYLTGEYSGTVDFDPGVGTFNQTANATGGRDIFILKLDASGVFGWVKTYGGTGIDFGQRITVDNSDNIYVGGRYQNSVTFTGYGGFSSNGGYDGFLLKMDASGTLQWVLDLSGGGTEGFLGLVTDASGNIYTTGFFNTASATLGGLNSTWTSLTRSGATANYDFFVAKYNSNGERIWSNTTGAGYDEIPYGVALTDDNKVVTVGTFIGTSVDFNPGPASNLIYSNNNTNTTGFIQVLEASNGDFSWARSLGSASNDGVYDVASANNNIYITGFFSGSQADFNTTGSGGGDVLNRTGTVDSYIAKYTSTSAFVWVKQIRGTTGSDNRGTCIAVKGNPERVYTTGTFTSLVYLNPTSSSSISSFGAKDAYAASYDDSGIFLWGGSQRSMDNEDAWGISVDNNYNVFITGYSASGNFAINPFSNGTVANNSTTGNDVYVVKLSQATLDAYTYQFNDFKLYPNPVSDVLSFSYADNTIVDKVEVYDVSGKSVLQVSGFVKELNLEKLAKGYYTIEIISGEQKMIKKLIKE</sequence>